<gene>
    <name evidence="2" type="ORF">HMPREF0634_0056</name>
</gene>
<dbReference type="InterPro" id="IPR011008">
    <property type="entry name" value="Dimeric_a/b-barrel"/>
</dbReference>
<feature type="domain" description="ABM" evidence="1">
    <location>
        <begin position="2"/>
        <end position="92"/>
    </location>
</feature>
<keyword evidence="2" id="KW-0503">Monooxygenase</keyword>
<dbReference type="Gene3D" id="3.30.70.100">
    <property type="match status" value="1"/>
</dbReference>
<accession>E0E4S3</accession>
<evidence type="ECO:0000313" key="2">
    <source>
        <dbReference type="EMBL" id="EFM64143.1"/>
    </source>
</evidence>
<dbReference type="EMBL" id="ADGQ01000070">
    <property type="protein sequence ID" value="EFM64143.1"/>
    <property type="molecule type" value="Genomic_DNA"/>
</dbReference>
<keyword evidence="2" id="KW-0560">Oxidoreductase</keyword>
<evidence type="ECO:0000259" key="1">
    <source>
        <dbReference type="PROSITE" id="PS51725"/>
    </source>
</evidence>
<dbReference type="PANTHER" id="PTHR33336">
    <property type="entry name" value="QUINOL MONOOXYGENASE YGIN-RELATED"/>
    <property type="match status" value="1"/>
</dbReference>
<dbReference type="eggNOG" id="COG1359">
    <property type="taxonomic scope" value="Bacteria"/>
</dbReference>
<comment type="caution">
    <text evidence="2">The sequence shown here is derived from an EMBL/GenBank/DDBJ whole genome shotgun (WGS) entry which is preliminary data.</text>
</comment>
<name>E0E4S3_9FIRM</name>
<dbReference type="Pfam" id="PF03992">
    <property type="entry name" value="ABM"/>
    <property type="match status" value="1"/>
</dbReference>
<dbReference type="Proteomes" id="UP000003244">
    <property type="component" value="Unassembled WGS sequence"/>
</dbReference>
<evidence type="ECO:0000313" key="3">
    <source>
        <dbReference type="Proteomes" id="UP000003244"/>
    </source>
</evidence>
<dbReference type="AlphaFoldDB" id="E0E4S3"/>
<dbReference type="InterPro" id="IPR050744">
    <property type="entry name" value="AI-2_Isomerase_LsrG"/>
</dbReference>
<dbReference type="OrthoDB" id="287932at2"/>
<organism evidence="2 3">
    <name type="scientific">Peptostreptococcus stomatis DSM 17678</name>
    <dbReference type="NCBI Taxonomy" id="596315"/>
    <lineage>
        <taxon>Bacteria</taxon>
        <taxon>Bacillati</taxon>
        <taxon>Bacillota</taxon>
        <taxon>Clostridia</taxon>
        <taxon>Peptostreptococcales</taxon>
        <taxon>Peptostreptococcaceae</taxon>
        <taxon>Peptostreptococcus</taxon>
    </lineage>
</organism>
<keyword evidence="3" id="KW-1185">Reference proteome</keyword>
<dbReference type="InterPro" id="IPR007138">
    <property type="entry name" value="ABM_dom"/>
</dbReference>
<dbReference type="GeneID" id="84801293"/>
<dbReference type="GO" id="GO:0004497">
    <property type="term" value="F:monooxygenase activity"/>
    <property type="evidence" value="ECO:0007669"/>
    <property type="project" value="UniProtKB-KW"/>
</dbReference>
<dbReference type="RefSeq" id="WP_007790862.1">
    <property type="nucleotide sequence ID" value="NZ_ADGQ01000070.1"/>
</dbReference>
<proteinExistence type="predicted"/>
<dbReference type="PROSITE" id="PS51725">
    <property type="entry name" value="ABM"/>
    <property type="match status" value="1"/>
</dbReference>
<protein>
    <submittedName>
        <fullName evidence="2">Antibiotic biosynthesis monooxygenase</fullName>
    </submittedName>
</protein>
<dbReference type="PANTHER" id="PTHR33336:SF15">
    <property type="entry name" value="ABM DOMAIN-CONTAINING PROTEIN"/>
    <property type="match status" value="1"/>
</dbReference>
<reference evidence="2 3" key="1">
    <citation type="submission" date="2010-08" db="EMBL/GenBank/DDBJ databases">
        <authorList>
            <person name="Harkins D.M."/>
            <person name="Madupu R."/>
            <person name="Durkin A.S."/>
            <person name="Torralba M."/>
            <person name="Methe B."/>
            <person name="Sutton G.G."/>
            <person name="Nelson K.E."/>
        </authorList>
    </citation>
    <scope>NUCLEOTIDE SEQUENCE [LARGE SCALE GENOMIC DNA]</scope>
    <source>
        <strain evidence="2 3">DSM 17678</strain>
    </source>
</reference>
<dbReference type="SUPFAM" id="SSF54909">
    <property type="entry name" value="Dimeric alpha+beta barrel"/>
    <property type="match status" value="1"/>
</dbReference>
<sequence length="93" mass="10856">MLTVFVRVKVKPNFEDDYVAAAKALVKSSRKELENITYDFCRIDGSDHEYCFVERWESYSSLEKHQASQHYIDAKAVFEELVEDIQTTIGEMI</sequence>